<dbReference type="EMBL" id="QXTE01000055">
    <property type="protein sequence ID" value="TFK09231.1"/>
    <property type="molecule type" value="Genomic_DNA"/>
</dbReference>
<dbReference type="PANTHER" id="PTHR46583">
    <property type="entry name" value="REGULATOR OF G-PROTEIN SIGNALING 22"/>
    <property type="match status" value="1"/>
</dbReference>
<feature type="compositionally biased region" description="Basic residues" evidence="1">
    <location>
        <begin position="597"/>
        <end position="607"/>
    </location>
</feature>
<organism evidence="3 4">
    <name type="scientific">Platysternon megacephalum</name>
    <name type="common">big-headed turtle</name>
    <dbReference type="NCBI Taxonomy" id="55544"/>
    <lineage>
        <taxon>Eukaryota</taxon>
        <taxon>Metazoa</taxon>
        <taxon>Chordata</taxon>
        <taxon>Craniata</taxon>
        <taxon>Vertebrata</taxon>
        <taxon>Euteleostomi</taxon>
        <taxon>Archelosauria</taxon>
        <taxon>Testudinata</taxon>
        <taxon>Testudines</taxon>
        <taxon>Cryptodira</taxon>
        <taxon>Durocryptodira</taxon>
        <taxon>Testudinoidea</taxon>
        <taxon>Platysternidae</taxon>
        <taxon>Platysternon</taxon>
    </lineage>
</organism>
<sequence>MHLGVNSSIMSLVRNLSSVHSCQRHLDGGRFGRTALYLEYKLAKLLIRPLDEGYPVSRHEIRGYSRQSDSAAVSSIPSHPSTAGLPTRVPSLGLWRPPSQTRSTPANVGCFSSVPDQLPWGSSVEFPAAVSLEKSPFAEGLSRLPLRSLLPDSSTGVANEGSVDGWSNAGGSERSLAGLTRAASSSSPTAGHIEYHLGRRQGEPASGARKVLQFDLDDSSASEGGEEPWLLPGFGRSALQQLKEDVLGTRAGMDGFKEFLHGTLGIHLLHFWMDCEDVMERTKCLEASAAQREAQILCVSLCRNIQDKYKLSLSLASQEPTCEAQGGVEATFTAFSRSQYDALRRLRAYWVPRYLLHHQRTRHLRTVPTSGSQTKPRLPVNTDFLPSLKVFASLPVVGDGCMSHTNRRADWFSLPHSGASWRGRIASARQPDPPWNLPDTPLTCSHFLQALMCDPGAGGSFLHYLTRFEDAQKVHNLQLWQALEEHQATWEWQADRLKPHRSAWQIFHKYLVHGAPCDVGLNSDMPHYIQHLQEMLSSSNQPLEPLALEPVAQHVLAVLCEAWLRYLRYEIATFLEYCIPASYLEVQDVRSKDSRIKQRRDRARKRKENTGFHAQEGREQQRRWRKKAAAKPQGSGQAGLASGEGSVTPQRALDLLNNKVVFKAYRKAAQEMQDAGLQRVLGLLEKLERCQAAPEGRKRLSCVLKLLDLCDQQGAGPLSPRLPRELRKRLRAEVGQGGVSDSSMEEIKAALYAHVAPAFESFWAEVSEGLGRHGVQPSRIQDEGWPKLQPLLHLLAAKVALKRLRNRKATVGSAATAQPSQEDKASFCQFLRAAAEGWPTLEMLHFLKHLQVHGPPVLEHGLHFQLEVQKFKNAHHAMPDRALLRKKVQVIRNCFLVSQLEPRLQVAVDAEKLGRAVRAAEQALQQDAPAPPPGLFDELRDSVFSALLPYWAGFQKAWLKRSLESAQRAPVLRAQQLLQQRRVLFERSHGPPQTFQLPPLQQRANVKGSKQQGGFTYTFSVSRGIALKASSREDTSTRTSVFGNGKRSAQVQLPPLPEVPVLL</sequence>
<feature type="region of interest" description="Disordered" evidence="1">
    <location>
        <begin position="150"/>
        <end position="170"/>
    </location>
</feature>
<protein>
    <submittedName>
        <fullName evidence="3">Regulator of G-protein signaling 22</fullName>
    </submittedName>
</protein>
<comment type="caution">
    <text evidence="3">The sequence shown here is derived from an EMBL/GenBank/DDBJ whole genome shotgun (WGS) entry which is preliminary data.</text>
</comment>
<name>A0A4D9ECU8_9SAUR</name>
<dbReference type="PROSITE" id="PS50132">
    <property type="entry name" value="RGS"/>
    <property type="match status" value="1"/>
</dbReference>
<dbReference type="AlphaFoldDB" id="A0A4D9ECU8"/>
<dbReference type="InterPro" id="IPR044926">
    <property type="entry name" value="RGS_subdomain_2"/>
</dbReference>
<dbReference type="GO" id="GO:0005634">
    <property type="term" value="C:nucleus"/>
    <property type="evidence" value="ECO:0007669"/>
    <property type="project" value="TreeGrafter"/>
</dbReference>
<dbReference type="GO" id="GO:0009966">
    <property type="term" value="P:regulation of signal transduction"/>
    <property type="evidence" value="ECO:0007669"/>
    <property type="project" value="InterPro"/>
</dbReference>
<dbReference type="Gene3D" id="1.10.167.10">
    <property type="entry name" value="Regulator of G-protein Signalling 4, domain 2"/>
    <property type="match status" value="3"/>
</dbReference>
<accession>A0A4D9ECU8</accession>
<feature type="domain" description="RGS" evidence="2">
    <location>
        <begin position="244"/>
        <end position="309"/>
    </location>
</feature>
<dbReference type="PANTHER" id="PTHR46583:SF2">
    <property type="entry name" value="RGS DOMAIN-CONTAINING PROTEIN"/>
    <property type="match status" value="1"/>
</dbReference>
<gene>
    <name evidence="3" type="ORF">DR999_PMT07677</name>
</gene>
<keyword evidence="4" id="KW-1185">Reference proteome</keyword>
<dbReference type="Proteomes" id="UP000297703">
    <property type="component" value="Unassembled WGS sequence"/>
</dbReference>
<evidence type="ECO:0000313" key="4">
    <source>
        <dbReference type="Proteomes" id="UP000297703"/>
    </source>
</evidence>
<dbReference type="InterPro" id="IPR042651">
    <property type="entry name" value="Rgs22"/>
</dbReference>
<dbReference type="GO" id="GO:0001965">
    <property type="term" value="F:G-protein alpha-subunit binding"/>
    <property type="evidence" value="ECO:0007669"/>
    <property type="project" value="InterPro"/>
</dbReference>
<dbReference type="InterPro" id="IPR036305">
    <property type="entry name" value="RGS_sf"/>
</dbReference>
<evidence type="ECO:0000259" key="2">
    <source>
        <dbReference type="PROSITE" id="PS50132"/>
    </source>
</evidence>
<dbReference type="STRING" id="55544.A0A4D9ECU8"/>
<proteinExistence type="predicted"/>
<dbReference type="OrthoDB" id="10013157at2759"/>
<dbReference type="GO" id="GO:0005737">
    <property type="term" value="C:cytoplasm"/>
    <property type="evidence" value="ECO:0007669"/>
    <property type="project" value="TreeGrafter"/>
</dbReference>
<evidence type="ECO:0000256" key="1">
    <source>
        <dbReference type="SAM" id="MobiDB-lite"/>
    </source>
</evidence>
<feature type="region of interest" description="Disordered" evidence="1">
    <location>
        <begin position="594"/>
        <end position="645"/>
    </location>
</feature>
<dbReference type="InterPro" id="IPR016137">
    <property type="entry name" value="RGS"/>
</dbReference>
<reference evidence="3 4" key="1">
    <citation type="submission" date="2019-04" db="EMBL/GenBank/DDBJ databases">
        <title>Draft genome of the big-headed turtle Platysternon megacephalum.</title>
        <authorList>
            <person name="Gong S."/>
        </authorList>
    </citation>
    <scope>NUCLEOTIDE SEQUENCE [LARGE SCALE GENOMIC DNA]</scope>
    <source>
        <strain evidence="3">DO16091913</strain>
        <tissue evidence="3">Muscle</tissue>
    </source>
</reference>
<evidence type="ECO:0000313" key="3">
    <source>
        <dbReference type="EMBL" id="TFK09231.1"/>
    </source>
</evidence>
<dbReference type="SUPFAM" id="SSF48097">
    <property type="entry name" value="Regulator of G-protein signaling, RGS"/>
    <property type="match status" value="2"/>
</dbReference>
<reference evidence="3 4" key="2">
    <citation type="submission" date="2019-04" db="EMBL/GenBank/DDBJ databases">
        <title>The genome sequence of big-headed turtle.</title>
        <authorList>
            <person name="Gong S."/>
        </authorList>
    </citation>
    <scope>NUCLEOTIDE SEQUENCE [LARGE SCALE GENOMIC DNA]</scope>
    <source>
        <strain evidence="3">DO16091913</strain>
        <tissue evidence="3">Muscle</tissue>
    </source>
</reference>